<protein>
    <submittedName>
        <fullName evidence="5">Putative RRM domain-containing protein</fullName>
    </submittedName>
    <submittedName>
        <fullName evidence="6">RRM domain-containing protein, putative</fullName>
    </submittedName>
</protein>
<dbReference type="CDD" id="cd12254">
    <property type="entry name" value="RRM_hnRNPH_ESRPs_RBM12_like"/>
    <property type="match status" value="1"/>
</dbReference>
<dbReference type="SUPFAM" id="SSF54928">
    <property type="entry name" value="RNA-binding domain, RBD"/>
    <property type="match status" value="1"/>
</dbReference>
<dbReference type="PROSITE" id="PS50102">
    <property type="entry name" value="RRM"/>
    <property type="match status" value="1"/>
</dbReference>
<gene>
    <name evidence="6" type="ORF">BN1204_001680</name>
    <name evidence="5" type="ORF">NCLIV_001680</name>
</gene>
<evidence type="ECO:0000313" key="6">
    <source>
        <dbReference type="EMBL" id="CEL64264.1"/>
    </source>
</evidence>
<dbReference type="eggNOG" id="KOG1365">
    <property type="taxonomic scope" value="Eukaryota"/>
</dbReference>
<dbReference type="EMBL" id="LN714474">
    <property type="protein sequence ID" value="CEL64264.1"/>
    <property type="molecule type" value="Genomic_DNA"/>
</dbReference>
<dbReference type="Gene3D" id="3.30.70.330">
    <property type="match status" value="1"/>
</dbReference>
<reference evidence="7" key="3">
    <citation type="journal article" date="2012" name="PLoS Pathog.">
        <title>Comparative genomics of the apicomplexan parasites Toxoplasma gondii and Neospora caninum: Coccidia differing in host range and transmission strategy.</title>
        <authorList>
            <person name="Reid A.J."/>
            <person name="Vermont S.J."/>
            <person name="Cotton J.A."/>
            <person name="Harris D."/>
            <person name="Hill-Cawthorne G.A."/>
            <person name="Konen-Waisman S."/>
            <person name="Latham S.M."/>
            <person name="Mourier T."/>
            <person name="Norton R."/>
            <person name="Quail M.A."/>
            <person name="Sanders M."/>
            <person name="Shanmugam D."/>
            <person name="Sohal A."/>
            <person name="Wasmuth J.D."/>
            <person name="Brunk B."/>
            <person name="Grigg M.E."/>
            <person name="Howard J.C."/>
            <person name="Parkinson J."/>
            <person name="Roos D.S."/>
            <person name="Trees A.J."/>
            <person name="Berriman M."/>
            <person name="Pain A."/>
            <person name="Wastling J.M."/>
        </authorList>
    </citation>
    <scope>NUCLEOTIDE SEQUENCE [LARGE SCALE GENOMIC DNA]</scope>
    <source>
        <strain evidence="7">Liverpool</strain>
    </source>
</reference>
<dbReference type="InterPro" id="IPR000504">
    <property type="entry name" value="RRM_dom"/>
</dbReference>
<keyword evidence="1" id="KW-0677">Repeat</keyword>
<reference evidence="6" key="4">
    <citation type="journal article" date="2015" name="PLoS ONE">
        <title>Comprehensive Evaluation of Toxoplasma gondii VEG and Neospora caninum LIV Genomes with Tachyzoite Stage Transcriptome and Proteome Defines Novel Transcript Features.</title>
        <authorList>
            <person name="Ramaprasad A."/>
            <person name="Mourier T."/>
            <person name="Naeem R."/>
            <person name="Malas T.B."/>
            <person name="Moussa E."/>
            <person name="Panigrahi A."/>
            <person name="Vermont S.J."/>
            <person name="Otto T.D."/>
            <person name="Wastling J."/>
            <person name="Pain A."/>
        </authorList>
    </citation>
    <scope>NUCLEOTIDE SEQUENCE</scope>
    <source>
        <strain evidence="6">Liverpool</strain>
    </source>
</reference>
<proteinExistence type="predicted"/>
<dbReference type="InterPro" id="IPR012677">
    <property type="entry name" value="Nucleotide-bd_a/b_plait_sf"/>
</dbReference>
<evidence type="ECO:0000313" key="7">
    <source>
        <dbReference type="Proteomes" id="UP000007494"/>
    </source>
</evidence>
<evidence type="ECO:0000256" key="1">
    <source>
        <dbReference type="ARBA" id="ARBA00022737"/>
    </source>
</evidence>
<keyword evidence="7" id="KW-1185">Reference proteome</keyword>
<dbReference type="SMART" id="SM00360">
    <property type="entry name" value="RRM"/>
    <property type="match status" value="1"/>
</dbReference>
<dbReference type="AlphaFoldDB" id="F0V7I9"/>
<dbReference type="Pfam" id="PF00076">
    <property type="entry name" value="RRM_1"/>
    <property type="match status" value="1"/>
</dbReference>
<dbReference type="EMBL" id="FR823380">
    <property type="protein sequence ID" value="CBZ49680.1"/>
    <property type="molecule type" value="Genomic_DNA"/>
</dbReference>
<accession>F0V7I9</accession>
<evidence type="ECO:0000256" key="3">
    <source>
        <dbReference type="PROSITE-ProRule" id="PRU00176"/>
    </source>
</evidence>
<reference evidence="5" key="1">
    <citation type="submission" date="2011-02" db="EMBL/GenBank/DDBJ databases">
        <authorList>
            <person name="Aslett M."/>
        </authorList>
    </citation>
    <scope>NUCLEOTIDE SEQUENCE</scope>
    <source>
        <strain evidence="5">Liverpool</strain>
    </source>
</reference>
<dbReference type="GeneID" id="13445727"/>
<evidence type="ECO:0000313" key="5">
    <source>
        <dbReference type="EMBL" id="CBZ49680.1"/>
    </source>
</evidence>
<evidence type="ECO:0000256" key="2">
    <source>
        <dbReference type="ARBA" id="ARBA00022884"/>
    </source>
</evidence>
<sequence>MVSFPVCVTSTRGLRCAFRGGTVMRMPHHTPDPRVLRPHVLKNCQPALSGEACPVDTELWKRKRRMGASLLALGLQKVPAGPATSYTVGLSVRDIVSPSGEAKETHFGIFPTHSGMCKLTGNSRSFSTEPISHMQEKPATLRLRGLSYRATTDDIAQFFEGYSLAGPPEEAIQLHRRMDGRPTGWASVYFETEQEARRAKQDKHRSYLHGRYIEIFINFETGELEWIHQPTLSENVNRKHHGKDNR</sequence>
<feature type="domain" description="RRM" evidence="4">
    <location>
        <begin position="139"/>
        <end position="222"/>
    </location>
</feature>
<dbReference type="VEuPathDB" id="ToxoDB:NCLIV_001680"/>
<dbReference type="InterPro" id="IPR050666">
    <property type="entry name" value="ESRP"/>
</dbReference>
<dbReference type="InParanoid" id="F0V7I9"/>
<evidence type="ECO:0000259" key="4">
    <source>
        <dbReference type="PROSITE" id="PS50102"/>
    </source>
</evidence>
<keyword evidence="2 3" id="KW-0694">RNA-binding</keyword>
<dbReference type="Proteomes" id="UP000007494">
    <property type="component" value="Chromosome Ia"/>
</dbReference>
<dbReference type="PANTHER" id="PTHR13976">
    <property type="entry name" value="HETEROGENEOUS NUCLEAR RIBONUCLEOPROTEIN-RELATED"/>
    <property type="match status" value="1"/>
</dbReference>
<name>F0V7I9_NEOCL</name>
<dbReference type="OrthoDB" id="431068at2759"/>
<dbReference type="InterPro" id="IPR035979">
    <property type="entry name" value="RBD_domain_sf"/>
</dbReference>
<dbReference type="OMA" id="TEPISHM"/>
<reference evidence="5" key="2">
    <citation type="submission" date="2011-03" db="EMBL/GenBank/DDBJ databases">
        <title>Comparative genomics and transcriptomics of Neospora caninum and Toxoplasma gondii.</title>
        <authorList>
            <person name="Reid A.J."/>
            <person name="Sohal A."/>
            <person name="Harris D."/>
            <person name="Quail M."/>
            <person name="Sanders M."/>
            <person name="Berriman M."/>
            <person name="Wastling J.M."/>
            <person name="Pain A."/>
        </authorList>
    </citation>
    <scope>NUCLEOTIDE SEQUENCE</scope>
    <source>
        <strain evidence="5">Liverpool</strain>
    </source>
</reference>
<dbReference type="RefSeq" id="XP_003879715.1">
    <property type="nucleotide sequence ID" value="XM_003879666.1"/>
</dbReference>
<dbReference type="GO" id="GO:0003723">
    <property type="term" value="F:RNA binding"/>
    <property type="evidence" value="ECO:0007669"/>
    <property type="project" value="UniProtKB-UniRule"/>
</dbReference>
<organism evidence="5 7">
    <name type="scientific">Neospora caninum (strain Liverpool)</name>
    <dbReference type="NCBI Taxonomy" id="572307"/>
    <lineage>
        <taxon>Eukaryota</taxon>
        <taxon>Sar</taxon>
        <taxon>Alveolata</taxon>
        <taxon>Apicomplexa</taxon>
        <taxon>Conoidasida</taxon>
        <taxon>Coccidia</taxon>
        <taxon>Eucoccidiorida</taxon>
        <taxon>Eimeriorina</taxon>
        <taxon>Sarcocystidae</taxon>
        <taxon>Neospora</taxon>
    </lineage>
</organism>